<dbReference type="KEGG" id="hoh:Hoch_3445"/>
<dbReference type="RefSeq" id="WP_012828546.1">
    <property type="nucleotide sequence ID" value="NC_013440.1"/>
</dbReference>
<evidence type="ECO:0000256" key="1">
    <source>
        <dbReference type="SAM" id="MobiDB-lite"/>
    </source>
</evidence>
<dbReference type="Proteomes" id="UP000001880">
    <property type="component" value="Chromosome"/>
</dbReference>
<reference evidence="3 4" key="1">
    <citation type="journal article" date="2010" name="Stand. Genomic Sci.">
        <title>Complete genome sequence of Haliangium ochraceum type strain (SMP-2).</title>
        <authorList>
            <consortium name="US DOE Joint Genome Institute (JGI-PGF)"/>
            <person name="Ivanova N."/>
            <person name="Daum C."/>
            <person name="Lang E."/>
            <person name="Abt B."/>
            <person name="Kopitz M."/>
            <person name="Saunders E."/>
            <person name="Lapidus A."/>
            <person name="Lucas S."/>
            <person name="Glavina Del Rio T."/>
            <person name="Nolan M."/>
            <person name="Tice H."/>
            <person name="Copeland A."/>
            <person name="Cheng J.F."/>
            <person name="Chen F."/>
            <person name="Bruce D."/>
            <person name="Goodwin L."/>
            <person name="Pitluck S."/>
            <person name="Mavromatis K."/>
            <person name="Pati A."/>
            <person name="Mikhailova N."/>
            <person name="Chen A."/>
            <person name="Palaniappan K."/>
            <person name="Land M."/>
            <person name="Hauser L."/>
            <person name="Chang Y.J."/>
            <person name="Jeffries C.D."/>
            <person name="Detter J.C."/>
            <person name="Brettin T."/>
            <person name="Rohde M."/>
            <person name="Goker M."/>
            <person name="Bristow J."/>
            <person name="Markowitz V."/>
            <person name="Eisen J.A."/>
            <person name="Hugenholtz P."/>
            <person name="Kyrpides N.C."/>
            <person name="Klenk H.P."/>
        </authorList>
    </citation>
    <scope>NUCLEOTIDE SEQUENCE [LARGE SCALE GENOMIC DNA]</scope>
    <source>
        <strain evidence="4">DSM 14365 / CIP 107738 / JCM 11303 / AJ 13395 / SMP-2</strain>
    </source>
</reference>
<dbReference type="OrthoDB" id="5520008at2"/>
<evidence type="ECO:0000313" key="4">
    <source>
        <dbReference type="Proteomes" id="UP000001880"/>
    </source>
</evidence>
<evidence type="ECO:0000256" key="2">
    <source>
        <dbReference type="SAM" id="SignalP"/>
    </source>
</evidence>
<feature type="region of interest" description="Disordered" evidence="1">
    <location>
        <begin position="130"/>
        <end position="161"/>
    </location>
</feature>
<accession>D0LW15</accession>
<dbReference type="STRING" id="502025.Hoch_3445"/>
<evidence type="ECO:0000313" key="3">
    <source>
        <dbReference type="EMBL" id="ACY15947.1"/>
    </source>
</evidence>
<dbReference type="AlphaFoldDB" id="D0LW15"/>
<dbReference type="HOGENOM" id="CLU_1641410_0_0_7"/>
<dbReference type="eggNOG" id="ENOG5030WF4">
    <property type="taxonomic scope" value="Bacteria"/>
</dbReference>
<feature type="chain" id="PRO_5003011595" evidence="2">
    <location>
        <begin position="35"/>
        <end position="161"/>
    </location>
</feature>
<proteinExistence type="predicted"/>
<gene>
    <name evidence="3" type="ordered locus">Hoch_3445</name>
</gene>
<feature type="signal peptide" evidence="2">
    <location>
        <begin position="1"/>
        <end position="34"/>
    </location>
</feature>
<protein>
    <submittedName>
        <fullName evidence="3">Uncharacterized protein</fullName>
    </submittedName>
</protein>
<dbReference type="EMBL" id="CP001804">
    <property type="protein sequence ID" value="ACY15947.1"/>
    <property type="molecule type" value="Genomic_DNA"/>
</dbReference>
<name>D0LW15_HALO1</name>
<sequence>MTTPRPALARLLRLIPAALALALALGSWAPAAHAKSQKKLRYTFEQVWSAAVRFLRVDEGFAIAEKDADAGYVIFTVAEDGKEFRGTLEIVRIDDDGVSALRLFLGIEDRPAYTEQGILDRLERKLRVELGSPPAPRRIPRPAPDDTGDGDGDGDDKRDAR</sequence>
<keyword evidence="2" id="KW-0732">Signal</keyword>
<keyword evidence="4" id="KW-1185">Reference proteome</keyword>
<organism evidence="3 4">
    <name type="scientific">Haliangium ochraceum (strain DSM 14365 / JCM 11303 / SMP-2)</name>
    <dbReference type="NCBI Taxonomy" id="502025"/>
    <lineage>
        <taxon>Bacteria</taxon>
        <taxon>Pseudomonadati</taxon>
        <taxon>Myxococcota</taxon>
        <taxon>Polyangia</taxon>
        <taxon>Haliangiales</taxon>
        <taxon>Kofleriaceae</taxon>
        <taxon>Haliangium</taxon>
    </lineage>
</organism>